<accession>A0A1H3UIJ4</accession>
<evidence type="ECO:0000313" key="3">
    <source>
        <dbReference type="Proteomes" id="UP000199632"/>
    </source>
</evidence>
<gene>
    <name evidence="2" type="ORF">SAMN05421684_7414</name>
</gene>
<keyword evidence="1" id="KW-0812">Transmembrane</keyword>
<reference evidence="3" key="1">
    <citation type="submission" date="2016-10" db="EMBL/GenBank/DDBJ databases">
        <authorList>
            <person name="Varghese N."/>
            <person name="Submissions S."/>
        </authorList>
    </citation>
    <scope>NUCLEOTIDE SEQUENCE [LARGE SCALE GENOMIC DNA]</scope>
    <source>
        <strain evidence="3">DSM 44718</strain>
    </source>
</reference>
<keyword evidence="1" id="KW-1133">Transmembrane helix</keyword>
<dbReference type="EMBL" id="FNQB01000004">
    <property type="protein sequence ID" value="SDZ62250.1"/>
    <property type="molecule type" value="Genomic_DNA"/>
</dbReference>
<name>A0A1H3UIJ4_9ACTN</name>
<keyword evidence="1" id="KW-0472">Membrane</keyword>
<dbReference type="Proteomes" id="UP000199632">
    <property type="component" value="Unassembled WGS sequence"/>
</dbReference>
<dbReference type="OrthoDB" id="3612087at2"/>
<feature type="transmembrane region" description="Helical" evidence="1">
    <location>
        <begin position="54"/>
        <end position="76"/>
    </location>
</feature>
<dbReference type="InterPro" id="IPR047789">
    <property type="entry name" value="CU044_5270-like"/>
</dbReference>
<sequence length="323" mass="34589">MTNELTALRENWTEVEPPSADAQAKARAALLNRIADQARPAERTKPRHRRLPSWAWRTGLATLTAAAVAAGVVAVGGSGQTPGEQTDYAAGGSVAETFELAAATAETEPFTPPRPDQWTYVELKMVRGKIAVDKGQATSETTRSWQRADGLQTADLLDGKLQVSPETTEIPIVMPPRDYPTLAGLPTQPQALLDWVRAKAAPGKTDHDAVPYSLISAMLRDNVLPPSVKATLLRALALIPGVTRSTDPVDFAGRPAIAVGMVQDGWRQEDILLDPTTHEFLGSRTAVVKDYTTPEGVALKKGDVEVELVRVAGKIVNAPGQVD</sequence>
<dbReference type="RefSeq" id="WP_090802547.1">
    <property type="nucleotide sequence ID" value="NZ_BOND01000005.1"/>
</dbReference>
<evidence type="ECO:0000313" key="2">
    <source>
        <dbReference type="EMBL" id="SDZ62250.1"/>
    </source>
</evidence>
<protein>
    <recommendedName>
        <fullName evidence="4">CU044_5270 family protein</fullName>
    </recommendedName>
</protein>
<organism evidence="2 3">
    <name type="scientific">Asanoa ishikariensis</name>
    <dbReference type="NCBI Taxonomy" id="137265"/>
    <lineage>
        <taxon>Bacteria</taxon>
        <taxon>Bacillati</taxon>
        <taxon>Actinomycetota</taxon>
        <taxon>Actinomycetes</taxon>
        <taxon>Micromonosporales</taxon>
        <taxon>Micromonosporaceae</taxon>
        <taxon>Asanoa</taxon>
    </lineage>
</organism>
<evidence type="ECO:0000256" key="1">
    <source>
        <dbReference type="SAM" id="Phobius"/>
    </source>
</evidence>
<dbReference type="NCBIfam" id="NF038083">
    <property type="entry name" value="CU044_5270_fam"/>
    <property type="match status" value="1"/>
</dbReference>
<dbReference type="STRING" id="137265.SAMN05421684_7414"/>
<keyword evidence="3" id="KW-1185">Reference proteome</keyword>
<evidence type="ECO:0008006" key="4">
    <source>
        <dbReference type="Google" id="ProtNLM"/>
    </source>
</evidence>
<proteinExistence type="predicted"/>
<dbReference type="AlphaFoldDB" id="A0A1H3UIJ4"/>